<feature type="chain" id="PRO_5043791437" evidence="4">
    <location>
        <begin position="22"/>
        <end position="182"/>
    </location>
</feature>
<feature type="coiled-coil region" evidence="3">
    <location>
        <begin position="47"/>
        <end position="78"/>
    </location>
</feature>
<dbReference type="SUPFAM" id="SSF111384">
    <property type="entry name" value="OmpH-like"/>
    <property type="match status" value="1"/>
</dbReference>
<feature type="signal peptide" evidence="4">
    <location>
        <begin position="1"/>
        <end position="21"/>
    </location>
</feature>
<dbReference type="RefSeq" id="WP_271435006.1">
    <property type="nucleotide sequence ID" value="NZ_CP073355.1"/>
</dbReference>
<accession>A0AAX3BCF3</accession>
<dbReference type="EMBL" id="CP073355">
    <property type="protein sequence ID" value="URA09874.1"/>
    <property type="molecule type" value="Genomic_DNA"/>
</dbReference>
<evidence type="ECO:0000313" key="6">
    <source>
        <dbReference type="Proteomes" id="UP001056539"/>
    </source>
</evidence>
<gene>
    <name evidence="5" type="ORF">KDW03_10370</name>
</gene>
<dbReference type="InterPro" id="IPR024930">
    <property type="entry name" value="Skp_dom_sf"/>
</dbReference>
<evidence type="ECO:0000256" key="2">
    <source>
        <dbReference type="ARBA" id="ARBA00022729"/>
    </source>
</evidence>
<dbReference type="InterPro" id="IPR005632">
    <property type="entry name" value="Chaperone_Skp"/>
</dbReference>
<dbReference type="PANTHER" id="PTHR35089:SF1">
    <property type="entry name" value="CHAPERONE PROTEIN SKP"/>
    <property type="match status" value="1"/>
</dbReference>
<dbReference type="Proteomes" id="UP001056539">
    <property type="component" value="Chromosome"/>
</dbReference>
<name>A0AAX3BCF3_9SPIR</name>
<dbReference type="GO" id="GO:0050821">
    <property type="term" value="P:protein stabilization"/>
    <property type="evidence" value="ECO:0007669"/>
    <property type="project" value="TreeGrafter"/>
</dbReference>
<protein>
    <submittedName>
        <fullName evidence="5">OmpH family outer membrane protein</fullName>
    </submittedName>
</protein>
<dbReference type="PANTHER" id="PTHR35089">
    <property type="entry name" value="CHAPERONE PROTEIN SKP"/>
    <property type="match status" value="1"/>
</dbReference>
<evidence type="ECO:0000256" key="3">
    <source>
        <dbReference type="SAM" id="Coils"/>
    </source>
</evidence>
<keyword evidence="2 4" id="KW-0732">Signal</keyword>
<dbReference type="KEGG" id="taqu:KDW03_10370"/>
<dbReference type="Gene3D" id="3.30.910.20">
    <property type="entry name" value="Skp domain"/>
    <property type="match status" value="1"/>
</dbReference>
<keyword evidence="3" id="KW-0175">Coiled coil</keyword>
<organism evidence="5 6">
    <name type="scientific">Thermospira aquatica</name>
    <dbReference type="NCBI Taxonomy" id="2828656"/>
    <lineage>
        <taxon>Bacteria</taxon>
        <taxon>Pseudomonadati</taxon>
        <taxon>Spirochaetota</taxon>
        <taxon>Spirochaetia</taxon>
        <taxon>Brevinematales</taxon>
        <taxon>Thermospiraceae</taxon>
        <taxon>Thermospira</taxon>
    </lineage>
</organism>
<evidence type="ECO:0000256" key="4">
    <source>
        <dbReference type="SAM" id="SignalP"/>
    </source>
</evidence>
<reference evidence="5" key="2">
    <citation type="submission" date="2022-06" db="EMBL/GenBank/DDBJ databases">
        <title>Thermospira aquatica gen. nov., sp. nov.</title>
        <authorList>
            <person name="Ben Ali Gam Z."/>
            <person name="Labat M."/>
        </authorList>
    </citation>
    <scope>NUCLEOTIDE SEQUENCE</scope>
    <source>
        <strain evidence="5">F1F22</strain>
    </source>
</reference>
<dbReference type="Pfam" id="PF03938">
    <property type="entry name" value="OmpH"/>
    <property type="match status" value="1"/>
</dbReference>
<proteinExistence type="inferred from homology"/>
<reference evidence="5" key="1">
    <citation type="submission" date="2021-04" db="EMBL/GenBank/DDBJ databases">
        <authorList>
            <person name="Postec A."/>
        </authorList>
    </citation>
    <scope>NUCLEOTIDE SEQUENCE</scope>
    <source>
        <strain evidence="5">F1F22</strain>
    </source>
</reference>
<keyword evidence="6" id="KW-1185">Reference proteome</keyword>
<evidence type="ECO:0000256" key="1">
    <source>
        <dbReference type="ARBA" id="ARBA00009091"/>
    </source>
</evidence>
<comment type="similarity">
    <text evidence="1">Belongs to the Skp family.</text>
</comment>
<dbReference type="SMART" id="SM00935">
    <property type="entry name" value="OmpH"/>
    <property type="match status" value="1"/>
</dbReference>
<dbReference type="GO" id="GO:0051082">
    <property type="term" value="F:unfolded protein binding"/>
    <property type="evidence" value="ECO:0007669"/>
    <property type="project" value="InterPro"/>
</dbReference>
<dbReference type="AlphaFoldDB" id="A0AAX3BCF3"/>
<dbReference type="GO" id="GO:0005829">
    <property type="term" value="C:cytosol"/>
    <property type="evidence" value="ECO:0007669"/>
    <property type="project" value="TreeGrafter"/>
</dbReference>
<evidence type="ECO:0000313" key="5">
    <source>
        <dbReference type="EMBL" id="URA09874.1"/>
    </source>
</evidence>
<sequence>MKNWFTIFCVVCLLAPLSVWGQSASALKLVKVAVVDFDRILQAYPGYEDIRQEVAKKRQEYDTQIQEKKKVIATMEEEYKRLYMSLSAEERTRREIEIDAKKQELAEFTIEANKTLDALRNDLTRNIYNKILVVIQKIGNEKRYTLILTKETTGLLFYDKSVDITANVISRIKAEQSLGERN</sequence>